<organism evidence="1 2">
    <name type="scientific">Vibrio aquimaris</name>
    <dbReference type="NCBI Taxonomy" id="2587862"/>
    <lineage>
        <taxon>Bacteria</taxon>
        <taxon>Pseudomonadati</taxon>
        <taxon>Pseudomonadota</taxon>
        <taxon>Gammaproteobacteria</taxon>
        <taxon>Vibrionales</taxon>
        <taxon>Vibrionaceae</taxon>
        <taxon>Vibrio</taxon>
    </lineage>
</organism>
<dbReference type="EMBL" id="CP045350">
    <property type="protein sequence ID" value="QFT26412.1"/>
    <property type="molecule type" value="Genomic_DNA"/>
</dbReference>
<dbReference type="Proteomes" id="UP000326936">
    <property type="component" value="Chromosome"/>
</dbReference>
<name>A0A5P9CLH8_9VIBR</name>
<accession>A0A5P9CLH8</accession>
<evidence type="ECO:0000313" key="1">
    <source>
        <dbReference type="EMBL" id="QFT26412.1"/>
    </source>
</evidence>
<reference evidence="1 2" key="1">
    <citation type="submission" date="2019-10" db="EMBL/GenBank/DDBJ databases">
        <title>Complete genome sequence of Vibrio sp. strain THAF100, isolated from non-filtered water from the water column of tank 6 of a marine aquarium containing stony-coral fragments. Water maintained at 26 degree C.</title>
        <authorList>
            <person name="Ruckert C."/>
            <person name="Franco A."/>
            <person name="Kalinowski J."/>
            <person name="Glaeser S."/>
        </authorList>
    </citation>
    <scope>NUCLEOTIDE SEQUENCE [LARGE SCALE GENOMIC DNA]</scope>
    <source>
        <strain evidence="1 2">THAF100</strain>
    </source>
</reference>
<keyword evidence="2" id="KW-1185">Reference proteome</keyword>
<dbReference type="AlphaFoldDB" id="A0A5P9CLH8"/>
<dbReference type="KEGG" id="vaq:FIV01_08230"/>
<evidence type="ECO:0000313" key="2">
    <source>
        <dbReference type="Proteomes" id="UP000326936"/>
    </source>
</evidence>
<gene>
    <name evidence="1" type="ORF">FIV01_08230</name>
</gene>
<proteinExistence type="predicted"/>
<protein>
    <submittedName>
        <fullName evidence="1">Uncharacterized protein</fullName>
    </submittedName>
</protein>
<sequence>MAFYSKNLTTLTVSNKLNPVKIRVLLGGGYNLINT</sequence>